<dbReference type="CDD" id="cd05285">
    <property type="entry name" value="sorbitol_DH"/>
    <property type="match status" value="1"/>
</dbReference>
<dbReference type="InterPro" id="IPR002328">
    <property type="entry name" value="ADH_Zn_CS"/>
</dbReference>
<comment type="caution">
    <text evidence="10">The sequence shown here is derived from an EMBL/GenBank/DDBJ whole genome shotgun (WGS) entry which is preliminary data.</text>
</comment>
<protein>
    <recommendedName>
        <fullName evidence="9">Enoyl reductase (ER) domain-containing protein</fullName>
    </recommendedName>
</protein>
<dbReference type="SUPFAM" id="SSF50129">
    <property type="entry name" value="GroES-like"/>
    <property type="match status" value="1"/>
</dbReference>
<dbReference type="Gene3D" id="3.90.180.10">
    <property type="entry name" value="Medium-chain alcohol dehydrogenases, catalytic domain"/>
    <property type="match status" value="1"/>
</dbReference>
<feature type="domain" description="Enoyl reductase (ER)" evidence="9">
    <location>
        <begin position="12"/>
        <end position="371"/>
    </location>
</feature>
<evidence type="ECO:0000256" key="6">
    <source>
        <dbReference type="ARBA" id="ARBA00023002"/>
    </source>
</evidence>
<dbReference type="EMBL" id="JAFEKC020000013">
    <property type="protein sequence ID" value="KAK0511621.1"/>
    <property type="molecule type" value="Genomic_DNA"/>
</dbReference>
<dbReference type="PANTHER" id="PTHR43161:SF25">
    <property type="entry name" value="ALCOHOL DEHYDROGENASE, PUTATIVE (AFU_ORTHOLOGUE AFUA_1G14390)-RELATED"/>
    <property type="match status" value="1"/>
</dbReference>
<dbReference type="AlphaFoldDB" id="A0AA39R056"/>
<keyword evidence="4 8" id="KW-0479">Metal-binding</keyword>
<evidence type="ECO:0000313" key="11">
    <source>
        <dbReference type="Proteomes" id="UP001166286"/>
    </source>
</evidence>
<dbReference type="Pfam" id="PF00107">
    <property type="entry name" value="ADH_zinc_N"/>
    <property type="match status" value="1"/>
</dbReference>
<dbReference type="FunFam" id="3.40.50.720:FF:000068">
    <property type="entry name" value="Sorbitol dehydrogenase"/>
    <property type="match status" value="1"/>
</dbReference>
<dbReference type="PANTHER" id="PTHR43161">
    <property type="entry name" value="SORBITOL DEHYDROGENASE"/>
    <property type="match status" value="1"/>
</dbReference>
<evidence type="ECO:0000256" key="7">
    <source>
        <dbReference type="ARBA" id="ARBA00023027"/>
    </source>
</evidence>
<dbReference type="Gene3D" id="3.40.50.720">
    <property type="entry name" value="NAD(P)-binding Rossmann-like Domain"/>
    <property type="match status" value="1"/>
</dbReference>
<name>A0AA39R056_9LECA</name>
<keyword evidence="6" id="KW-0560">Oxidoreductase</keyword>
<dbReference type="InterPro" id="IPR013149">
    <property type="entry name" value="ADH-like_C"/>
</dbReference>
<evidence type="ECO:0000256" key="1">
    <source>
        <dbReference type="ARBA" id="ARBA00001947"/>
    </source>
</evidence>
<sequence length="379" mass="40731">MVQETRASVLYGPKDLRLDIVTLDDPGPTELQIQIKATTLCGSDLHYYKHFRNGDIQVREPLSLGHESAGVVHGVGSQVENFRVGDRVALEVGLPCGECERCGEGRYNICPAIRFRSSAKAFPHAQGTLRDTINHPAAWCHKLPDCASLEVGALLEPLSVAIQATRRAEVTHGGSVLVLGAGAIGLLCAAVCQSIGARHIVIADIQPDRVDFAIKHGFATSEVTIPLKKAHNIDEQMQIARENAALASHKLQIEAGPEAAFDVVFECTGVEACTQAAIYASRPGGMVVIVGMGNPIQTLPISAAALREVDIRGTFRYANTYPTAIELATSQNSGLPDLTQIITHRYHGLAEVERAFEVAGETRDQEGNIVLKVLVEARP</sequence>
<evidence type="ECO:0000259" key="9">
    <source>
        <dbReference type="SMART" id="SM00829"/>
    </source>
</evidence>
<comment type="pathway">
    <text evidence="2">Carbohydrate degradation.</text>
</comment>
<dbReference type="GO" id="GO:0006062">
    <property type="term" value="P:sorbitol catabolic process"/>
    <property type="evidence" value="ECO:0007669"/>
    <property type="project" value="TreeGrafter"/>
</dbReference>
<comment type="cofactor">
    <cofactor evidence="1 8">
        <name>Zn(2+)</name>
        <dbReference type="ChEBI" id="CHEBI:29105"/>
    </cofactor>
</comment>
<evidence type="ECO:0000256" key="5">
    <source>
        <dbReference type="ARBA" id="ARBA00022833"/>
    </source>
</evidence>
<accession>A0AA39R056</accession>
<organism evidence="10 11">
    <name type="scientific">Cladonia borealis</name>
    <dbReference type="NCBI Taxonomy" id="184061"/>
    <lineage>
        <taxon>Eukaryota</taxon>
        <taxon>Fungi</taxon>
        <taxon>Dikarya</taxon>
        <taxon>Ascomycota</taxon>
        <taxon>Pezizomycotina</taxon>
        <taxon>Lecanoromycetes</taxon>
        <taxon>OSLEUM clade</taxon>
        <taxon>Lecanoromycetidae</taxon>
        <taxon>Lecanorales</taxon>
        <taxon>Lecanorineae</taxon>
        <taxon>Cladoniaceae</taxon>
        <taxon>Cladonia</taxon>
    </lineage>
</organism>
<evidence type="ECO:0000313" key="10">
    <source>
        <dbReference type="EMBL" id="KAK0511621.1"/>
    </source>
</evidence>
<dbReference type="InterPro" id="IPR013154">
    <property type="entry name" value="ADH-like_N"/>
</dbReference>
<proteinExistence type="inferred from homology"/>
<dbReference type="SMART" id="SM00829">
    <property type="entry name" value="PKS_ER"/>
    <property type="match status" value="1"/>
</dbReference>
<reference evidence="10" key="1">
    <citation type="submission" date="2023-03" db="EMBL/GenBank/DDBJ databases">
        <title>Complete genome of Cladonia borealis.</title>
        <authorList>
            <person name="Park H."/>
        </authorList>
    </citation>
    <scope>NUCLEOTIDE SEQUENCE</scope>
    <source>
        <strain evidence="10">ANT050790</strain>
    </source>
</reference>
<keyword evidence="11" id="KW-1185">Reference proteome</keyword>
<evidence type="ECO:0000256" key="4">
    <source>
        <dbReference type="ARBA" id="ARBA00022723"/>
    </source>
</evidence>
<evidence type="ECO:0000256" key="3">
    <source>
        <dbReference type="ARBA" id="ARBA00008072"/>
    </source>
</evidence>
<dbReference type="Pfam" id="PF08240">
    <property type="entry name" value="ADH_N"/>
    <property type="match status" value="1"/>
</dbReference>
<dbReference type="InterPro" id="IPR020843">
    <property type="entry name" value="ER"/>
</dbReference>
<dbReference type="PROSITE" id="PS00059">
    <property type="entry name" value="ADH_ZINC"/>
    <property type="match status" value="1"/>
</dbReference>
<dbReference type="GO" id="GO:0003939">
    <property type="term" value="F:L-iditol 2-dehydrogenase (NAD+) activity"/>
    <property type="evidence" value="ECO:0007669"/>
    <property type="project" value="TreeGrafter"/>
</dbReference>
<evidence type="ECO:0000256" key="2">
    <source>
        <dbReference type="ARBA" id="ARBA00004921"/>
    </source>
</evidence>
<dbReference type="GO" id="GO:0008270">
    <property type="term" value="F:zinc ion binding"/>
    <property type="evidence" value="ECO:0007669"/>
    <property type="project" value="InterPro"/>
</dbReference>
<dbReference type="InterPro" id="IPR045306">
    <property type="entry name" value="SDH-like"/>
</dbReference>
<gene>
    <name evidence="10" type="ORF">JMJ35_006194</name>
</gene>
<dbReference type="Proteomes" id="UP001166286">
    <property type="component" value="Unassembled WGS sequence"/>
</dbReference>
<keyword evidence="7" id="KW-0520">NAD</keyword>
<comment type="similarity">
    <text evidence="3 8">Belongs to the zinc-containing alcohol dehydrogenase family.</text>
</comment>
<keyword evidence="5 8" id="KW-0862">Zinc</keyword>
<evidence type="ECO:0000256" key="8">
    <source>
        <dbReference type="RuleBase" id="RU361277"/>
    </source>
</evidence>
<dbReference type="SUPFAM" id="SSF51735">
    <property type="entry name" value="NAD(P)-binding Rossmann-fold domains"/>
    <property type="match status" value="1"/>
</dbReference>
<dbReference type="InterPro" id="IPR036291">
    <property type="entry name" value="NAD(P)-bd_dom_sf"/>
</dbReference>
<dbReference type="InterPro" id="IPR011032">
    <property type="entry name" value="GroES-like_sf"/>
</dbReference>